<dbReference type="OrthoDB" id="414540at2759"/>
<keyword evidence="5 12" id="KW-0479">Metal-binding</keyword>
<dbReference type="NCBIfam" id="NF004064">
    <property type="entry name" value="PRK05578.1"/>
    <property type="match status" value="1"/>
</dbReference>
<dbReference type="GO" id="GO:0004126">
    <property type="term" value="F:cytidine deaminase activity"/>
    <property type="evidence" value="ECO:0007669"/>
    <property type="project" value="UniProtKB-UniRule"/>
</dbReference>
<keyword evidence="7 12" id="KW-0862">Zinc</keyword>
<evidence type="ECO:0000256" key="4">
    <source>
        <dbReference type="ARBA" id="ARBA00012783"/>
    </source>
</evidence>
<dbReference type="AlphaFoldDB" id="A0A8J1UCJ7"/>
<evidence type="ECO:0000256" key="7">
    <source>
        <dbReference type="ARBA" id="ARBA00022833"/>
    </source>
</evidence>
<evidence type="ECO:0000256" key="5">
    <source>
        <dbReference type="ARBA" id="ARBA00022723"/>
    </source>
</evidence>
<dbReference type="PANTHER" id="PTHR11644">
    <property type="entry name" value="CYTIDINE DEAMINASE"/>
    <property type="match status" value="1"/>
</dbReference>
<dbReference type="FunFam" id="3.40.140.10:FF:000008">
    <property type="entry name" value="Cytidine deaminase"/>
    <property type="match status" value="1"/>
</dbReference>
<evidence type="ECO:0000313" key="15">
    <source>
        <dbReference type="Proteomes" id="UP000749559"/>
    </source>
</evidence>
<dbReference type="EMBL" id="CAIIXF020000001">
    <property type="protein sequence ID" value="CAH1773899.1"/>
    <property type="molecule type" value="Genomic_DNA"/>
</dbReference>
<dbReference type="EC" id="3.5.4.5" evidence="4 13"/>
<evidence type="ECO:0000256" key="12">
    <source>
        <dbReference type="PIRSR" id="PIRSR606262-3"/>
    </source>
</evidence>
<comment type="catalytic activity">
    <reaction evidence="13">
        <text>2'-deoxycytidine + H2O + H(+) = 2'-deoxyuridine + NH4(+)</text>
        <dbReference type="Rhea" id="RHEA:13433"/>
        <dbReference type="ChEBI" id="CHEBI:15377"/>
        <dbReference type="ChEBI" id="CHEBI:15378"/>
        <dbReference type="ChEBI" id="CHEBI:15698"/>
        <dbReference type="ChEBI" id="CHEBI:16450"/>
        <dbReference type="ChEBI" id="CHEBI:28938"/>
        <dbReference type="EC" id="3.5.4.5"/>
    </reaction>
</comment>
<dbReference type="InterPro" id="IPR050202">
    <property type="entry name" value="Cyt/Deoxycyt_deaminase"/>
</dbReference>
<evidence type="ECO:0000313" key="14">
    <source>
        <dbReference type="EMBL" id="CAH1773899.1"/>
    </source>
</evidence>
<dbReference type="SUPFAM" id="SSF53927">
    <property type="entry name" value="Cytidine deaminase-like"/>
    <property type="match status" value="1"/>
</dbReference>
<dbReference type="NCBIfam" id="TIGR01354">
    <property type="entry name" value="cyt_deam_tetra"/>
    <property type="match status" value="1"/>
</dbReference>
<feature type="binding site" evidence="12">
    <location>
        <position position="93"/>
    </location>
    <ligand>
        <name>Zn(2+)</name>
        <dbReference type="ChEBI" id="CHEBI:29105"/>
        <note>catalytic</note>
    </ligand>
</feature>
<gene>
    <name evidence="14" type="ORF">OFUS_LOCUS1431</name>
</gene>
<evidence type="ECO:0000256" key="3">
    <source>
        <dbReference type="ARBA" id="ARBA00006576"/>
    </source>
</evidence>
<comment type="similarity">
    <text evidence="3 13">Belongs to the cytidine and deoxycytidylate deaminase family.</text>
</comment>
<dbReference type="GO" id="GO:0008270">
    <property type="term" value="F:zinc ion binding"/>
    <property type="evidence" value="ECO:0007669"/>
    <property type="project" value="UniProtKB-UniRule"/>
</dbReference>
<dbReference type="InterPro" id="IPR006262">
    <property type="entry name" value="Cyt_deam_tetra"/>
</dbReference>
<accession>A0A8J1UCJ7</accession>
<comment type="cofactor">
    <cofactor evidence="1 12 13">
        <name>Zn(2+)</name>
        <dbReference type="ChEBI" id="CHEBI:29105"/>
    </cofactor>
</comment>
<evidence type="ECO:0000256" key="6">
    <source>
        <dbReference type="ARBA" id="ARBA00022801"/>
    </source>
</evidence>
<evidence type="ECO:0000256" key="1">
    <source>
        <dbReference type="ARBA" id="ARBA00001947"/>
    </source>
</evidence>
<dbReference type="Proteomes" id="UP000749559">
    <property type="component" value="Unassembled WGS sequence"/>
</dbReference>
<feature type="binding site" evidence="12">
    <location>
        <position position="96"/>
    </location>
    <ligand>
        <name>Zn(2+)</name>
        <dbReference type="ChEBI" id="CHEBI:29105"/>
        <note>catalytic</note>
    </ligand>
</feature>
<dbReference type="GO" id="GO:0055086">
    <property type="term" value="P:nucleobase-containing small molecule metabolic process"/>
    <property type="evidence" value="ECO:0007669"/>
    <property type="project" value="UniProtKB-ARBA"/>
</dbReference>
<feature type="binding site" evidence="12">
    <location>
        <position position="60"/>
    </location>
    <ligand>
        <name>Zn(2+)</name>
        <dbReference type="ChEBI" id="CHEBI:29105"/>
        <note>catalytic</note>
    </ligand>
</feature>
<keyword evidence="6 13" id="KW-0378">Hydrolase</keyword>
<dbReference type="InterPro" id="IPR016193">
    <property type="entry name" value="Cytidine_deaminase-like"/>
</dbReference>
<dbReference type="Gene3D" id="3.40.140.10">
    <property type="entry name" value="Cytidine Deaminase, domain 2"/>
    <property type="match status" value="1"/>
</dbReference>
<organism evidence="14 15">
    <name type="scientific">Owenia fusiformis</name>
    <name type="common">Polychaete worm</name>
    <dbReference type="NCBI Taxonomy" id="6347"/>
    <lineage>
        <taxon>Eukaryota</taxon>
        <taxon>Metazoa</taxon>
        <taxon>Spiralia</taxon>
        <taxon>Lophotrochozoa</taxon>
        <taxon>Annelida</taxon>
        <taxon>Polychaeta</taxon>
        <taxon>Sedentaria</taxon>
        <taxon>Canalipalpata</taxon>
        <taxon>Sabellida</taxon>
        <taxon>Oweniida</taxon>
        <taxon>Oweniidae</taxon>
        <taxon>Owenia</taxon>
    </lineage>
</organism>
<dbReference type="PROSITE" id="PS51747">
    <property type="entry name" value="CYT_DCMP_DEAMINASES_2"/>
    <property type="match status" value="1"/>
</dbReference>
<sequence>MNDADLDALIPGLIKKARDAREKAYCPYSNFKVGAALLCEDGSIFTGCNVENASYGLCMCAERVSIANAVSAGHRQFTALILVCDVPYFIGSCGMCRQVMAEFGFDWYLVMTTPGINNDWKKVTIKELLPYGFGPISLDDSKGQKENIQSNE</sequence>
<evidence type="ECO:0000256" key="13">
    <source>
        <dbReference type="RuleBase" id="RU364006"/>
    </source>
</evidence>
<dbReference type="GO" id="GO:0072527">
    <property type="term" value="P:pyrimidine-containing compound metabolic process"/>
    <property type="evidence" value="ECO:0007669"/>
    <property type="project" value="UniProtKB-ARBA"/>
</dbReference>
<dbReference type="PANTHER" id="PTHR11644:SF2">
    <property type="entry name" value="CYTIDINE DEAMINASE"/>
    <property type="match status" value="1"/>
</dbReference>
<comment type="function">
    <text evidence="2 13">This enzyme scavenges exogenous and endogenous cytidine and 2'-deoxycytidine for UMP synthesis.</text>
</comment>
<proteinExistence type="inferred from homology"/>
<reference evidence="14" key="1">
    <citation type="submission" date="2022-03" db="EMBL/GenBank/DDBJ databases">
        <authorList>
            <person name="Martin C."/>
        </authorList>
    </citation>
    <scope>NUCLEOTIDE SEQUENCE</scope>
</reference>
<evidence type="ECO:0000256" key="8">
    <source>
        <dbReference type="ARBA" id="ARBA00032005"/>
    </source>
</evidence>
<name>A0A8J1UCJ7_OWEFU</name>
<comment type="caution">
    <text evidence="14">The sequence shown here is derived from an EMBL/GenBank/DDBJ whole genome shotgun (WGS) entry which is preliminary data.</text>
</comment>
<protein>
    <recommendedName>
        <fullName evidence="4 13">Cytidine deaminase</fullName>
        <ecNumber evidence="4 13">3.5.4.5</ecNumber>
    </recommendedName>
    <alternativeName>
        <fullName evidence="8 13">Cytidine aminohydrolase</fullName>
    </alternativeName>
</protein>
<dbReference type="CDD" id="cd01283">
    <property type="entry name" value="cytidine_deaminase"/>
    <property type="match status" value="1"/>
</dbReference>
<feature type="binding site" evidence="11">
    <location>
        <begin position="49"/>
        <end position="55"/>
    </location>
    <ligand>
        <name>substrate</name>
    </ligand>
</feature>
<keyword evidence="15" id="KW-1185">Reference proteome</keyword>
<dbReference type="Pfam" id="PF00383">
    <property type="entry name" value="dCMP_cyt_deam_1"/>
    <property type="match status" value="1"/>
</dbReference>
<evidence type="ECO:0000256" key="10">
    <source>
        <dbReference type="PIRSR" id="PIRSR606262-1"/>
    </source>
</evidence>
<feature type="active site" description="Proton donor" evidence="10">
    <location>
        <position position="62"/>
    </location>
</feature>
<evidence type="ECO:0000256" key="2">
    <source>
        <dbReference type="ARBA" id="ARBA00003949"/>
    </source>
</evidence>
<evidence type="ECO:0000256" key="11">
    <source>
        <dbReference type="PIRSR" id="PIRSR606262-2"/>
    </source>
</evidence>
<dbReference type="InterPro" id="IPR002125">
    <property type="entry name" value="CMP_dCMP_dom"/>
</dbReference>
<dbReference type="GO" id="GO:0005829">
    <property type="term" value="C:cytosol"/>
    <property type="evidence" value="ECO:0007669"/>
    <property type="project" value="TreeGrafter"/>
</dbReference>
<comment type="catalytic activity">
    <reaction evidence="9 13">
        <text>cytidine + H2O + H(+) = uridine + NH4(+)</text>
        <dbReference type="Rhea" id="RHEA:16069"/>
        <dbReference type="ChEBI" id="CHEBI:15377"/>
        <dbReference type="ChEBI" id="CHEBI:15378"/>
        <dbReference type="ChEBI" id="CHEBI:16704"/>
        <dbReference type="ChEBI" id="CHEBI:17562"/>
        <dbReference type="ChEBI" id="CHEBI:28938"/>
        <dbReference type="EC" id="3.5.4.5"/>
    </reaction>
</comment>
<evidence type="ECO:0000256" key="9">
    <source>
        <dbReference type="ARBA" id="ARBA00049558"/>
    </source>
</evidence>